<protein>
    <submittedName>
        <fullName evidence="3">Uncharacterized protein</fullName>
    </submittedName>
</protein>
<dbReference type="OrthoDB" id="2503681at2759"/>
<keyword evidence="2" id="KW-0472">Membrane</keyword>
<dbReference type="AlphaFoldDB" id="A0A5B0MY14"/>
<keyword evidence="5" id="KW-1185">Reference proteome</keyword>
<feature type="transmembrane region" description="Helical" evidence="2">
    <location>
        <begin position="7"/>
        <end position="25"/>
    </location>
</feature>
<comment type="caution">
    <text evidence="3">The sequence shown here is derived from an EMBL/GenBank/DDBJ whole genome shotgun (WGS) entry which is preliminary data.</text>
</comment>
<evidence type="ECO:0000313" key="6">
    <source>
        <dbReference type="Proteomes" id="UP000325313"/>
    </source>
</evidence>
<dbReference type="Proteomes" id="UP000325313">
    <property type="component" value="Unassembled WGS sequence"/>
</dbReference>
<accession>A0A5B0MY14</accession>
<sequence>MDRSLKIFIILVAILFISWIAFLILSTCLGPPLRQMISEAWSSSFPSINPTNNGLQGYNNHQHVSGSSNSSQSNRLNPRPYHHHYQQLIPLQVEEFEMSSSATHDHHHHHHPKEAVYI</sequence>
<keyword evidence="2" id="KW-0812">Transmembrane</keyword>
<dbReference type="EMBL" id="VSWC01000131">
    <property type="protein sequence ID" value="KAA1081442.1"/>
    <property type="molecule type" value="Genomic_DNA"/>
</dbReference>
<keyword evidence="2" id="KW-1133">Transmembrane helix</keyword>
<dbReference type="Proteomes" id="UP000324748">
    <property type="component" value="Unassembled WGS sequence"/>
</dbReference>
<feature type="region of interest" description="Disordered" evidence="1">
    <location>
        <begin position="56"/>
        <end position="79"/>
    </location>
</feature>
<gene>
    <name evidence="3" type="ORF">PGT21_035683</name>
    <name evidence="4" type="ORF">PGTUg99_012231</name>
</gene>
<evidence type="ECO:0000256" key="2">
    <source>
        <dbReference type="SAM" id="Phobius"/>
    </source>
</evidence>
<dbReference type="EMBL" id="VDEP01000112">
    <property type="protein sequence ID" value="KAA1130169.1"/>
    <property type="molecule type" value="Genomic_DNA"/>
</dbReference>
<evidence type="ECO:0000256" key="1">
    <source>
        <dbReference type="SAM" id="MobiDB-lite"/>
    </source>
</evidence>
<name>A0A5B0MY14_PUCGR</name>
<feature type="compositionally biased region" description="Low complexity" evidence="1">
    <location>
        <begin position="59"/>
        <end position="74"/>
    </location>
</feature>
<evidence type="ECO:0000313" key="5">
    <source>
        <dbReference type="Proteomes" id="UP000324748"/>
    </source>
</evidence>
<evidence type="ECO:0000313" key="4">
    <source>
        <dbReference type="EMBL" id="KAA1130169.1"/>
    </source>
</evidence>
<evidence type="ECO:0000313" key="3">
    <source>
        <dbReference type="EMBL" id="KAA1081442.1"/>
    </source>
</evidence>
<organism evidence="3 5">
    <name type="scientific">Puccinia graminis f. sp. tritici</name>
    <dbReference type="NCBI Taxonomy" id="56615"/>
    <lineage>
        <taxon>Eukaryota</taxon>
        <taxon>Fungi</taxon>
        <taxon>Dikarya</taxon>
        <taxon>Basidiomycota</taxon>
        <taxon>Pucciniomycotina</taxon>
        <taxon>Pucciniomycetes</taxon>
        <taxon>Pucciniales</taxon>
        <taxon>Pucciniaceae</taxon>
        <taxon>Puccinia</taxon>
    </lineage>
</organism>
<proteinExistence type="predicted"/>
<reference evidence="5 6" key="1">
    <citation type="submission" date="2019-05" db="EMBL/GenBank/DDBJ databases">
        <title>Emergence of the Ug99 lineage of the wheat stem rust pathogen through somatic hybridization.</title>
        <authorList>
            <person name="Li F."/>
            <person name="Upadhyaya N.M."/>
            <person name="Sperschneider J."/>
            <person name="Matny O."/>
            <person name="Nguyen-Phuc H."/>
            <person name="Mago R."/>
            <person name="Raley C."/>
            <person name="Miller M.E."/>
            <person name="Silverstein K.A.T."/>
            <person name="Henningsen E."/>
            <person name="Hirsch C.D."/>
            <person name="Visser B."/>
            <person name="Pretorius Z.A."/>
            <person name="Steffenson B.J."/>
            <person name="Schwessinger B."/>
            <person name="Dodds P.N."/>
            <person name="Figueroa M."/>
        </authorList>
    </citation>
    <scope>NUCLEOTIDE SEQUENCE [LARGE SCALE GENOMIC DNA]</scope>
    <source>
        <strain evidence="3">21-0</strain>
        <strain evidence="4 6">Ug99</strain>
    </source>
</reference>